<feature type="domain" description="MotA/TolQ/ExbB proton channel" evidence="14">
    <location>
        <begin position="137"/>
        <end position="229"/>
    </location>
</feature>
<dbReference type="InterPro" id="IPR000540">
    <property type="entry name" value="Flag_MotA_CS"/>
</dbReference>
<comment type="similarity">
    <text evidence="2">Belongs to the MotA family.</text>
</comment>
<dbReference type="OrthoDB" id="9782603at2"/>
<dbReference type="GO" id="GO:1902600">
    <property type="term" value="P:proton transmembrane transport"/>
    <property type="evidence" value="ECO:0007669"/>
    <property type="project" value="UniProtKB-KW"/>
</dbReference>
<dbReference type="GO" id="GO:0071978">
    <property type="term" value="P:bacterial-type flagellum-dependent swarming motility"/>
    <property type="evidence" value="ECO:0007669"/>
    <property type="project" value="InterPro"/>
</dbReference>
<evidence type="ECO:0000256" key="13">
    <source>
        <dbReference type="SAM" id="Phobius"/>
    </source>
</evidence>
<evidence type="ECO:0000256" key="5">
    <source>
        <dbReference type="ARBA" id="ARBA00022500"/>
    </source>
</evidence>
<name>A0A429XLA5_9RICK</name>
<proteinExistence type="inferred from homology"/>
<gene>
    <name evidence="16" type="primary">motA</name>
    <name evidence="16" type="ORF">EIC27_03315</name>
</gene>
<evidence type="ECO:0000313" key="16">
    <source>
        <dbReference type="EMBL" id="RST67056.1"/>
    </source>
</evidence>
<dbReference type="InterPro" id="IPR002898">
    <property type="entry name" value="MotA_ExbB_proton_chnl"/>
</dbReference>
<dbReference type="PANTHER" id="PTHR30433:SF4">
    <property type="entry name" value="MOTILITY PROTEIN A"/>
    <property type="match status" value="1"/>
</dbReference>
<keyword evidence="7 13" id="KW-0812">Transmembrane</keyword>
<dbReference type="GO" id="GO:0005886">
    <property type="term" value="C:plasma membrane"/>
    <property type="evidence" value="ECO:0007669"/>
    <property type="project" value="UniProtKB-SubCell"/>
</dbReference>
<evidence type="ECO:0000256" key="6">
    <source>
        <dbReference type="ARBA" id="ARBA00022519"/>
    </source>
</evidence>
<evidence type="ECO:0000259" key="14">
    <source>
        <dbReference type="Pfam" id="PF01618"/>
    </source>
</evidence>
<dbReference type="AlphaFoldDB" id="A0A429XLA5"/>
<dbReference type="PROSITE" id="PS01307">
    <property type="entry name" value="MOTA"/>
    <property type="match status" value="1"/>
</dbReference>
<keyword evidence="10 13" id="KW-1133">Transmembrane helix</keyword>
<keyword evidence="3" id="KW-0813">Transport</keyword>
<feature type="transmembrane region" description="Helical" evidence="13">
    <location>
        <begin position="201"/>
        <end position="226"/>
    </location>
</feature>
<dbReference type="NCBIfam" id="TIGR03818">
    <property type="entry name" value="MotA1"/>
    <property type="match status" value="1"/>
</dbReference>
<evidence type="ECO:0000256" key="3">
    <source>
        <dbReference type="ARBA" id="ARBA00022448"/>
    </source>
</evidence>
<evidence type="ECO:0000256" key="8">
    <source>
        <dbReference type="ARBA" id="ARBA00022779"/>
    </source>
</evidence>
<evidence type="ECO:0000259" key="15">
    <source>
        <dbReference type="Pfam" id="PF20560"/>
    </source>
</evidence>
<feature type="domain" description="Motility protein A N-terminal" evidence="15">
    <location>
        <begin position="4"/>
        <end position="91"/>
    </location>
</feature>
<evidence type="ECO:0000256" key="1">
    <source>
        <dbReference type="ARBA" id="ARBA00004429"/>
    </source>
</evidence>
<keyword evidence="16" id="KW-0282">Flagellum</keyword>
<evidence type="ECO:0000313" key="17">
    <source>
        <dbReference type="Proteomes" id="UP000279470"/>
    </source>
</evidence>
<dbReference type="Pfam" id="PF20560">
    <property type="entry name" value="MotA_N"/>
    <property type="match status" value="1"/>
</dbReference>
<evidence type="ECO:0000256" key="9">
    <source>
        <dbReference type="ARBA" id="ARBA00022781"/>
    </source>
</evidence>
<keyword evidence="17" id="KW-1185">Reference proteome</keyword>
<keyword evidence="8" id="KW-0283">Flagellar rotation</keyword>
<keyword evidence="11" id="KW-0406">Ion transport</keyword>
<keyword evidence="16" id="KW-0969">Cilium</keyword>
<dbReference type="GO" id="GO:0006935">
    <property type="term" value="P:chemotaxis"/>
    <property type="evidence" value="ECO:0007669"/>
    <property type="project" value="UniProtKB-KW"/>
</dbReference>
<dbReference type="InterPro" id="IPR046786">
    <property type="entry name" value="MotA_N"/>
</dbReference>
<evidence type="ECO:0000256" key="11">
    <source>
        <dbReference type="ARBA" id="ARBA00023065"/>
    </source>
</evidence>
<reference evidence="17" key="1">
    <citation type="submission" date="2018-11" db="EMBL/GenBank/DDBJ databases">
        <title>Phylogenetic, genomic, and biogeographic characterization of a novel and ubiquitous marine invertebrate-associated Rickettsiales parasite, Candidatus Marinoinvertebrata rohwerii, gen. nov., sp. nov.</title>
        <authorList>
            <person name="Klinges J.G."/>
            <person name="Rosales S.M."/>
            <person name="Mcminds R."/>
            <person name="Shaver E.C."/>
            <person name="Shantz A."/>
            <person name="Peters E.C."/>
            <person name="Burkepile D.E."/>
            <person name="Silliman B.R."/>
            <person name="Vega Thurber R.L."/>
        </authorList>
    </citation>
    <scope>NUCLEOTIDE SEQUENCE [LARGE SCALE GENOMIC DNA]</scope>
    <source>
        <strain evidence="17">a_cerv_44</strain>
    </source>
</reference>
<keyword evidence="6" id="KW-0997">Cell inner membrane</keyword>
<protein>
    <submittedName>
        <fullName evidence="16">Flagellar motor stator protein MotA</fullName>
    </submittedName>
</protein>
<comment type="caution">
    <text evidence="16">The sequence shown here is derived from an EMBL/GenBank/DDBJ whole genome shotgun (WGS) entry which is preliminary data.</text>
</comment>
<dbReference type="EMBL" id="RXFM01000037">
    <property type="protein sequence ID" value="RST67056.1"/>
    <property type="molecule type" value="Genomic_DNA"/>
</dbReference>
<accession>A0A429XLA5</accession>
<keyword evidence="9" id="KW-0375">Hydrogen ion transport</keyword>
<evidence type="ECO:0000256" key="4">
    <source>
        <dbReference type="ARBA" id="ARBA00022475"/>
    </source>
</evidence>
<feature type="transmembrane region" description="Helical" evidence="13">
    <location>
        <begin position="31"/>
        <end position="47"/>
    </location>
</feature>
<feature type="transmembrane region" description="Helical" evidence="13">
    <location>
        <begin position="163"/>
        <end position="189"/>
    </location>
</feature>
<comment type="subcellular location">
    <subcellularLocation>
        <location evidence="1">Cell inner membrane</location>
        <topology evidence="1">Multi-pass membrane protein</topology>
    </subcellularLocation>
</comment>
<keyword evidence="12 13" id="KW-0472">Membrane</keyword>
<dbReference type="PANTHER" id="PTHR30433">
    <property type="entry name" value="CHEMOTAXIS PROTEIN MOTA"/>
    <property type="match status" value="1"/>
</dbReference>
<organism evidence="16 17">
    <name type="scientific">Candidatus Aquarickettsia rohweri</name>
    <dbReference type="NCBI Taxonomy" id="2602574"/>
    <lineage>
        <taxon>Bacteria</taxon>
        <taxon>Pseudomonadati</taxon>
        <taxon>Pseudomonadota</taxon>
        <taxon>Alphaproteobacteria</taxon>
        <taxon>Rickettsiales</taxon>
        <taxon>Candidatus Midichloriaceae</taxon>
        <taxon>Candidatus Aquarickettsia</taxon>
    </lineage>
</organism>
<evidence type="ECO:0000256" key="12">
    <source>
        <dbReference type="ARBA" id="ARBA00023136"/>
    </source>
</evidence>
<evidence type="ECO:0000256" key="7">
    <source>
        <dbReference type="ARBA" id="ARBA00022692"/>
    </source>
</evidence>
<evidence type="ECO:0000256" key="10">
    <source>
        <dbReference type="ARBA" id="ARBA00022989"/>
    </source>
</evidence>
<dbReference type="InterPro" id="IPR047055">
    <property type="entry name" value="MotA-like"/>
</dbReference>
<evidence type="ECO:0000256" key="2">
    <source>
        <dbReference type="ARBA" id="ARBA00008038"/>
    </source>
</evidence>
<dbReference type="InterPro" id="IPR022522">
    <property type="entry name" value="Flagellar_motor_stator_MotA"/>
</dbReference>
<dbReference type="Pfam" id="PF01618">
    <property type="entry name" value="MotA_ExbB"/>
    <property type="match status" value="1"/>
</dbReference>
<sequence>MFYIGLVCLLSSVFIGYLAIGGNIEVLFKPSEWIIIIGAAIGSYIISNPPNVIKEMLASLKKLNKKSPHSKKEYLELLSFMFSFFKFSHSNGLVELENHIDNTEKSELFNSYPIMHKEKDAKEFFCDYFRVVVLGFEDQMELENMMENDIESRKHHVHAISQSLIIVGDSLPALGIVAAVLGVITAMASVGSDPSVLGPKIASALVGTFIGAFSAYGLVNPIGYFISKYKEDEIKFLECIKSGIVAHISGYPPSVSIEFARQGIPKAHKPTFEEVELEIEKRTTSK</sequence>
<dbReference type="Proteomes" id="UP000279470">
    <property type="component" value="Unassembled WGS sequence"/>
</dbReference>
<keyword evidence="16" id="KW-0966">Cell projection</keyword>
<keyword evidence="5" id="KW-0145">Chemotaxis</keyword>
<keyword evidence="4" id="KW-1003">Cell membrane</keyword>